<gene>
    <name evidence="2" type="ORF">PVAP13_2NG330803</name>
</gene>
<comment type="caution">
    <text evidence="2">The sequence shown here is derived from an EMBL/GenBank/DDBJ whole genome shotgun (WGS) entry which is preliminary data.</text>
</comment>
<dbReference type="EMBL" id="CM029040">
    <property type="protein sequence ID" value="KAG2634816.1"/>
    <property type="molecule type" value="Genomic_DNA"/>
</dbReference>
<evidence type="ECO:0000313" key="3">
    <source>
        <dbReference type="Proteomes" id="UP000823388"/>
    </source>
</evidence>
<protein>
    <submittedName>
        <fullName evidence="2">Uncharacterized protein</fullName>
    </submittedName>
</protein>
<proteinExistence type="predicted"/>
<reference evidence="2" key="1">
    <citation type="submission" date="2020-05" db="EMBL/GenBank/DDBJ databases">
        <title>WGS assembly of Panicum virgatum.</title>
        <authorList>
            <person name="Lovell J.T."/>
            <person name="Jenkins J."/>
            <person name="Shu S."/>
            <person name="Juenger T.E."/>
            <person name="Schmutz J."/>
        </authorList>
    </citation>
    <scope>NUCLEOTIDE SEQUENCE</scope>
    <source>
        <strain evidence="2">AP13</strain>
    </source>
</reference>
<feature type="region of interest" description="Disordered" evidence="1">
    <location>
        <begin position="1"/>
        <end position="86"/>
    </location>
</feature>
<name>A0A8T0VMI4_PANVG</name>
<dbReference type="Proteomes" id="UP000823388">
    <property type="component" value="Chromosome 2N"/>
</dbReference>
<accession>A0A8T0VMI4</accession>
<dbReference type="AlphaFoldDB" id="A0A8T0VMI4"/>
<feature type="compositionally biased region" description="Polar residues" evidence="1">
    <location>
        <begin position="1"/>
        <end position="13"/>
    </location>
</feature>
<evidence type="ECO:0000313" key="2">
    <source>
        <dbReference type="EMBL" id="KAG2634816.1"/>
    </source>
</evidence>
<organism evidence="2 3">
    <name type="scientific">Panicum virgatum</name>
    <name type="common">Blackwell switchgrass</name>
    <dbReference type="NCBI Taxonomy" id="38727"/>
    <lineage>
        <taxon>Eukaryota</taxon>
        <taxon>Viridiplantae</taxon>
        <taxon>Streptophyta</taxon>
        <taxon>Embryophyta</taxon>
        <taxon>Tracheophyta</taxon>
        <taxon>Spermatophyta</taxon>
        <taxon>Magnoliopsida</taxon>
        <taxon>Liliopsida</taxon>
        <taxon>Poales</taxon>
        <taxon>Poaceae</taxon>
        <taxon>PACMAD clade</taxon>
        <taxon>Panicoideae</taxon>
        <taxon>Panicodae</taxon>
        <taxon>Paniceae</taxon>
        <taxon>Panicinae</taxon>
        <taxon>Panicum</taxon>
        <taxon>Panicum sect. Hiantes</taxon>
    </lineage>
</organism>
<keyword evidence="3" id="KW-1185">Reference proteome</keyword>
<sequence>MPASSAPGTSGSHARSCPRRPPTTMAAPARTDARPLATSPPGLTAARHRRHRSSRGTAQQPRRLGIFGTGAREVRRGSHGCSASSSPELARYGLAATACHGGAQINTSRGGSASSALELARYGPAAMVCHGDAQIDIGGSRPPVSRPSTSLSVAPLLQEAKCASLSSQFLAIPRSKF</sequence>
<evidence type="ECO:0000256" key="1">
    <source>
        <dbReference type="SAM" id="MobiDB-lite"/>
    </source>
</evidence>